<evidence type="ECO:0000256" key="1">
    <source>
        <dbReference type="SAM" id="Coils"/>
    </source>
</evidence>
<dbReference type="Proteomes" id="UP001186944">
    <property type="component" value="Unassembled WGS sequence"/>
</dbReference>
<evidence type="ECO:0000313" key="3">
    <source>
        <dbReference type="Proteomes" id="UP001186944"/>
    </source>
</evidence>
<dbReference type="Gene3D" id="1.20.5.340">
    <property type="match status" value="1"/>
</dbReference>
<comment type="caution">
    <text evidence="2">The sequence shown here is derived from an EMBL/GenBank/DDBJ whole genome shotgun (WGS) entry which is preliminary data.</text>
</comment>
<proteinExistence type="predicted"/>
<reference evidence="2" key="1">
    <citation type="submission" date="2019-08" db="EMBL/GenBank/DDBJ databases">
        <title>The improved chromosome-level genome for the pearl oyster Pinctada fucata martensii using PacBio sequencing and Hi-C.</title>
        <authorList>
            <person name="Zheng Z."/>
        </authorList>
    </citation>
    <scope>NUCLEOTIDE SEQUENCE</scope>
    <source>
        <strain evidence="2">ZZ-2019</strain>
        <tissue evidence="2">Adductor muscle</tissue>
    </source>
</reference>
<organism evidence="2 3">
    <name type="scientific">Pinctada imbricata</name>
    <name type="common">Atlantic pearl-oyster</name>
    <name type="synonym">Pinctada martensii</name>
    <dbReference type="NCBI Taxonomy" id="66713"/>
    <lineage>
        <taxon>Eukaryota</taxon>
        <taxon>Metazoa</taxon>
        <taxon>Spiralia</taxon>
        <taxon>Lophotrochozoa</taxon>
        <taxon>Mollusca</taxon>
        <taxon>Bivalvia</taxon>
        <taxon>Autobranchia</taxon>
        <taxon>Pteriomorphia</taxon>
        <taxon>Pterioida</taxon>
        <taxon>Pterioidea</taxon>
        <taxon>Pteriidae</taxon>
        <taxon>Pinctada</taxon>
    </lineage>
</organism>
<sequence length="118" mass="13324">MADQKAEGKSNGEGRTEELMSECRQILYSENTEIHSMLQSVVDLIGKVDKRLTVIEKNTSSLEKLDAKMTSLANRVTSTEKEVKVMREKVQDIEKSVEAHSDYYDDVKKSVEEVGKVV</sequence>
<evidence type="ECO:0000313" key="2">
    <source>
        <dbReference type="EMBL" id="KAK3106126.1"/>
    </source>
</evidence>
<dbReference type="EMBL" id="VSWD01000003">
    <property type="protein sequence ID" value="KAK3106126.1"/>
    <property type="molecule type" value="Genomic_DNA"/>
</dbReference>
<accession>A0AA88YJQ8</accession>
<keyword evidence="1" id="KW-0175">Coiled coil</keyword>
<feature type="coiled-coil region" evidence="1">
    <location>
        <begin position="62"/>
        <end position="96"/>
    </location>
</feature>
<gene>
    <name evidence="2" type="ORF">FSP39_013217</name>
</gene>
<protein>
    <submittedName>
        <fullName evidence="2">Uncharacterized protein</fullName>
    </submittedName>
</protein>
<name>A0AA88YJQ8_PINIB</name>
<keyword evidence="3" id="KW-1185">Reference proteome</keyword>
<dbReference type="AlphaFoldDB" id="A0AA88YJQ8"/>